<keyword evidence="2" id="KW-0560">Oxidoreductase</keyword>
<keyword evidence="1" id="KW-0285">Flavoprotein</keyword>
<evidence type="ECO:0000256" key="1">
    <source>
        <dbReference type="ARBA" id="ARBA00022630"/>
    </source>
</evidence>
<accession>A0A5K7X4V7</accession>
<evidence type="ECO:0000313" key="5">
    <source>
        <dbReference type="Proteomes" id="UP000326837"/>
    </source>
</evidence>
<name>A0A5K7X4V7_9BACT</name>
<dbReference type="GO" id="GO:0016491">
    <property type="term" value="F:oxidoreductase activity"/>
    <property type="evidence" value="ECO:0007669"/>
    <property type="project" value="UniProtKB-KW"/>
</dbReference>
<dbReference type="Gene3D" id="3.20.20.70">
    <property type="entry name" value="Aldolase class I"/>
    <property type="match status" value="1"/>
</dbReference>
<keyword evidence="5" id="KW-1185">Reference proteome</keyword>
<sequence length="517" mass="57566">MVGERRFGVGDPSHKFPIEVFIPQSNLPKMPTEADKYPKIAQLKSVDALRARLTELGVALPLDDEIQTAAAGSPLAQPIDVGGFRVGNRWCIHPMEGWDANRDGSPSDYTLRRWRNFGRSGAKLIWGGEAAAVQPDGRANPNQTLATPENKRGLAQLLEECHAGHREQCGTLDGLLVGLQLTHSGRFCKPADHAKWAPRIAYHHPLLDEKFKIDPANDACVLTDDELETLIDDYVAAAHLAADVGYQFVDVKACHGYLLHEFLSARTRPGRFGGDLDGRSRVLFTIIDRIRSELPSLMIGVRLSVFDTVPYRTSREVGQPMDYAQLLPYGWGFGVDEHDPLRFDLAEPIELMRRLVAHGVAMINITCGSPYYVPHIQRPAIFPPSDGYQPPEDPLVGVWRQLDAVRQCKAALPDVPFVGSGYSYLQDYLPHAAQRAVRDGWVDFVGLGRMVLSYPELPQDCLVEGKLKRKLVCRTFSDCTTAPRHGLISGCYPLDEYYKRIPEREQLVAIKQKLGEG</sequence>
<dbReference type="SUPFAM" id="SSF51395">
    <property type="entry name" value="FMN-linked oxidoreductases"/>
    <property type="match status" value="1"/>
</dbReference>
<dbReference type="Pfam" id="PF00724">
    <property type="entry name" value="Oxidored_FMN"/>
    <property type="match status" value="1"/>
</dbReference>
<dbReference type="KEGG" id="lpav:PLANPX_0464"/>
<feature type="domain" description="NADH:flavin oxidoreductase/NADH oxidase N-terminal" evidence="3">
    <location>
        <begin position="75"/>
        <end position="309"/>
    </location>
</feature>
<dbReference type="PANTHER" id="PTHR43656">
    <property type="entry name" value="BINDING OXIDOREDUCTASE, PUTATIVE (AFU_ORTHOLOGUE AFUA_2G08260)-RELATED"/>
    <property type="match status" value="1"/>
</dbReference>
<organism evidence="4 5">
    <name type="scientific">Lacipirellula parvula</name>
    <dbReference type="NCBI Taxonomy" id="2650471"/>
    <lineage>
        <taxon>Bacteria</taxon>
        <taxon>Pseudomonadati</taxon>
        <taxon>Planctomycetota</taxon>
        <taxon>Planctomycetia</taxon>
        <taxon>Pirellulales</taxon>
        <taxon>Lacipirellulaceae</taxon>
        <taxon>Lacipirellula</taxon>
    </lineage>
</organism>
<gene>
    <name evidence="4" type="ORF">PLANPX_0464</name>
</gene>
<dbReference type="GO" id="GO:0010181">
    <property type="term" value="F:FMN binding"/>
    <property type="evidence" value="ECO:0007669"/>
    <property type="project" value="InterPro"/>
</dbReference>
<dbReference type="EMBL" id="AP021861">
    <property type="protein sequence ID" value="BBO30852.1"/>
    <property type="molecule type" value="Genomic_DNA"/>
</dbReference>
<evidence type="ECO:0000256" key="2">
    <source>
        <dbReference type="ARBA" id="ARBA00023002"/>
    </source>
</evidence>
<dbReference type="PANTHER" id="PTHR43656:SF2">
    <property type="entry name" value="BINDING OXIDOREDUCTASE, PUTATIVE (AFU_ORTHOLOGUE AFUA_2G08260)-RELATED"/>
    <property type="match status" value="1"/>
</dbReference>
<reference evidence="5" key="1">
    <citation type="submission" date="2019-10" db="EMBL/GenBank/DDBJ databases">
        <title>Lacipirellula parvula gen. nov., sp. nov., representing a lineage of planctomycetes widespread in freshwater anoxic habitats, and description of the family Lacipirellulaceae.</title>
        <authorList>
            <person name="Dedysh S.N."/>
            <person name="Kulichevskaya I.S."/>
            <person name="Beletsky A.V."/>
            <person name="Rakitin A.L."/>
            <person name="Mardanov A.V."/>
            <person name="Ivanova A.A."/>
            <person name="Saltykova V.X."/>
            <person name="Rijpstra W.I.C."/>
            <person name="Sinninghe Damste J.S."/>
            <person name="Ravin N.V."/>
        </authorList>
    </citation>
    <scope>NUCLEOTIDE SEQUENCE [LARGE SCALE GENOMIC DNA]</scope>
    <source>
        <strain evidence="5">PX69</strain>
    </source>
</reference>
<evidence type="ECO:0000259" key="3">
    <source>
        <dbReference type="Pfam" id="PF00724"/>
    </source>
</evidence>
<dbReference type="InterPro" id="IPR001155">
    <property type="entry name" value="OxRdtase_FMN_N"/>
</dbReference>
<dbReference type="Proteomes" id="UP000326837">
    <property type="component" value="Chromosome"/>
</dbReference>
<protein>
    <recommendedName>
        <fullName evidence="3">NADH:flavin oxidoreductase/NADH oxidase N-terminal domain-containing protein</fullName>
    </recommendedName>
</protein>
<dbReference type="InterPro" id="IPR013785">
    <property type="entry name" value="Aldolase_TIM"/>
</dbReference>
<dbReference type="AlphaFoldDB" id="A0A5K7X4V7"/>
<proteinExistence type="predicted"/>
<dbReference type="InterPro" id="IPR051799">
    <property type="entry name" value="NADH_flavin_oxidoreductase"/>
</dbReference>
<evidence type="ECO:0000313" key="4">
    <source>
        <dbReference type="EMBL" id="BBO30852.1"/>
    </source>
</evidence>